<keyword evidence="3" id="KW-1185">Reference proteome</keyword>
<dbReference type="EMBL" id="FMHU01000002">
    <property type="protein sequence ID" value="SCL30763.1"/>
    <property type="molecule type" value="Genomic_DNA"/>
</dbReference>
<gene>
    <name evidence="2" type="ORF">GA0074694_5791</name>
</gene>
<evidence type="ECO:0000256" key="1">
    <source>
        <dbReference type="SAM" id="MobiDB-lite"/>
    </source>
</evidence>
<protein>
    <submittedName>
        <fullName evidence="2">Transposase</fullName>
    </submittedName>
</protein>
<reference evidence="3" key="1">
    <citation type="submission" date="2016-06" db="EMBL/GenBank/DDBJ databases">
        <authorList>
            <person name="Varghese N."/>
        </authorList>
    </citation>
    <scope>NUCLEOTIDE SEQUENCE [LARGE SCALE GENOMIC DNA]</scope>
    <source>
        <strain evidence="3">DSM 46123</strain>
    </source>
</reference>
<dbReference type="SUPFAM" id="SSF46689">
    <property type="entry name" value="Homeodomain-like"/>
    <property type="match status" value="1"/>
</dbReference>
<evidence type="ECO:0000313" key="2">
    <source>
        <dbReference type="EMBL" id="SCL30763.1"/>
    </source>
</evidence>
<dbReference type="Proteomes" id="UP000198906">
    <property type="component" value="Unassembled WGS sequence"/>
</dbReference>
<feature type="compositionally biased region" description="Low complexity" evidence="1">
    <location>
        <begin position="459"/>
        <end position="473"/>
    </location>
</feature>
<dbReference type="Pfam" id="PF13551">
    <property type="entry name" value="HTH_29"/>
    <property type="match status" value="1"/>
</dbReference>
<dbReference type="AlphaFoldDB" id="A0A1C6SMX8"/>
<accession>A0A1C6SMX8</accession>
<sequence>MGMGDGRGPKLAPLELTAEEREALRGLARRPKTAQALAVRARIVLACAEGLSNSEVSRRLGVSLPTVGKWRKRFVADRVDGLRDEPRPGAPRKIGDAQVEAVITKTLEELPPDQDSHWSTRSMATAVGLNQTAVSRIWRAFGLKPHQVQSWKLSTDPLFIDKVRDIVGLYLDPPEAAMVLAVDEKSQIQALDRTAPMLPMMPGVPGRVTHDYVRHGTTSLFAALDVATGKVIGQTSSGARARGAQRQGGPGQDVGGRQPGRAAGVGGDVDHACVRCLSLGDLVDVALCGQAAADVEELADARVAGQEPDGTLDEPTVLACHENHLGSRCEHLVRGSTIGCEVVLAAQVVVVHARSSGDGGIDAGRLARAVRGHCSRILPQERPHGSPRSNVNRQLRRRSRPHASPRSTVALSPPGCIAARRYRLAREHETMIATSDYSRQCRLRQRLPGRALEPPQPARPAAGSRSAAPGTGRPAPPGRAGGYFPAGTWSLISS</sequence>
<dbReference type="STRING" id="47866.GA0074694_5791"/>
<feature type="compositionally biased region" description="Gly residues" evidence="1">
    <location>
        <begin position="246"/>
        <end position="263"/>
    </location>
</feature>
<feature type="region of interest" description="Disordered" evidence="1">
    <location>
        <begin position="235"/>
        <end position="263"/>
    </location>
</feature>
<organism evidence="2 3">
    <name type="scientific">Micromonospora inyonensis</name>
    <dbReference type="NCBI Taxonomy" id="47866"/>
    <lineage>
        <taxon>Bacteria</taxon>
        <taxon>Bacillati</taxon>
        <taxon>Actinomycetota</taxon>
        <taxon>Actinomycetes</taxon>
        <taxon>Micromonosporales</taxon>
        <taxon>Micromonosporaceae</taxon>
        <taxon>Micromonospora</taxon>
    </lineage>
</organism>
<dbReference type="InterPro" id="IPR009057">
    <property type="entry name" value="Homeodomain-like_sf"/>
</dbReference>
<proteinExistence type="predicted"/>
<evidence type="ECO:0000313" key="3">
    <source>
        <dbReference type="Proteomes" id="UP000198906"/>
    </source>
</evidence>
<dbReference type="InterPro" id="IPR047655">
    <property type="entry name" value="Transpos_IS630-like"/>
</dbReference>
<feature type="compositionally biased region" description="Basic residues" evidence="1">
    <location>
        <begin position="394"/>
        <end position="403"/>
    </location>
</feature>
<feature type="region of interest" description="Disordered" evidence="1">
    <location>
        <begin position="376"/>
        <end position="412"/>
    </location>
</feature>
<dbReference type="NCBIfam" id="NF033545">
    <property type="entry name" value="transpos_IS630"/>
    <property type="match status" value="1"/>
</dbReference>
<name>A0A1C6SMX8_9ACTN</name>
<feature type="region of interest" description="Disordered" evidence="1">
    <location>
        <begin position="447"/>
        <end position="494"/>
    </location>
</feature>